<evidence type="ECO:0000256" key="4">
    <source>
        <dbReference type="ARBA" id="ARBA00022833"/>
    </source>
</evidence>
<keyword evidence="7" id="KW-1185">Reference proteome</keyword>
<protein>
    <submittedName>
        <fullName evidence="6">Aspartoacylase, putative</fullName>
        <ecNumber evidence="6">3.5.1.15</ecNumber>
    </submittedName>
</protein>
<dbReference type="EC" id="3.5.1.15" evidence="6"/>
<keyword evidence="3 6" id="KW-0378">Hydrolase</keyword>
<evidence type="ECO:0000256" key="2">
    <source>
        <dbReference type="ARBA" id="ARBA00022723"/>
    </source>
</evidence>
<dbReference type="GO" id="GO:0046872">
    <property type="term" value="F:metal ion binding"/>
    <property type="evidence" value="ECO:0007669"/>
    <property type="project" value="UniProtKB-KW"/>
</dbReference>
<dbReference type="GO" id="GO:0016788">
    <property type="term" value="F:hydrolase activity, acting on ester bonds"/>
    <property type="evidence" value="ECO:0007669"/>
    <property type="project" value="InterPro"/>
</dbReference>
<dbReference type="STRING" id="414684.RC1_1765"/>
<reference evidence="6 7" key="1">
    <citation type="journal article" date="2010" name="BMC Genomics">
        <title>Metabolic flexibility revealed in the genome of the cyst-forming alpha-1 proteobacterium Rhodospirillum centenum.</title>
        <authorList>
            <person name="Lu Y.K."/>
            <person name="Marden J."/>
            <person name="Han M."/>
            <person name="Swingley W.D."/>
            <person name="Mastrian S.D."/>
            <person name="Chowdhury S.R."/>
            <person name="Hao J."/>
            <person name="Helmy T."/>
            <person name="Kim S."/>
            <person name="Kurdoglu A.A."/>
            <person name="Matthies H.J."/>
            <person name="Rollo D."/>
            <person name="Stothard P."/>
            <person name="Blankenship R.E."/>
            <person name="Bauer C.E."/>
            <person name="Touchman J.W."/>
        </authorList>
    </citation>
    <scope>NUCLEOTIDE SEQUENCE [LARGE SCALE GENOMIC DNA]</scope>
    <source>
        <strain evidence="7">ATCC 51521 / SW</strain>
    </source>
</reference>
<dbReference type="InterPro" id="IPR055438">
    <property type="entry name" value="AstE_AspA_cat"/>
</dbReference>
<dbReference type="PANTHER" id="PTHR15162:SF7">
    <property type="entry name" value="SUCCINYLGLUTAMATE DESUCCINYLASE"/>
    <property type="match status" value="1"/>
</dbReference>
<dbReference type="eggNOG" id="COG3608">
    <property type="taxonomic scope" value="Bacteria"/>
</dbReference>
<organism evidence="6 7">
    <name type="scientific">Rhodospirillum centenum (strain ATCC 51521 / SW)</name>
    <dbReference type="NCBI Taxonomy" id="414684"/>
    <lineage>
        <taxon>Bacteria</taxon>
        <taxon>Pseudomonadati</taxon>
        <taxon>Pseudomonadota</taxon>
        <taxon>Alphaproteobacteria</taxon>
        <taxon>Rhodospirillales</taxon>
        <taxon>Rhodospirillaceae</taxon>
        <taxon>Rhodospirillum</taxon>
    </lineage>
</organism>
<keyword evidence="2" id="KW-0479">Metal-binding</keyword>
<dbReference type="HOGENOM" id="CLU_056327_0_0_5"/>
<evidence type="ECO:0000313" key="6">
    <source>
        <dbReference type="EMBL" id="ACI99162.1"/>
    </source>
</evidence>
<accession>B6ITE4</accession>
<dbReference type="KEGG" id="rce:RC1_1765"/>
<feature type="domain" description="Succinylglutamate desuccinylase/Aspartoacylase catalytic" evidence="5">
    <location>
        <begin position="36"/>
        <end position="144"/>
    </location>
</feature>
<dbReference type="InterPro" id="IPR050178">
    <property type="entry name" value="AspA/AstE_fam"/>
</dbReference>
<gene>
    <name evidence="6" type="primary">aspA</name>
    <name evidence="6" type="ordered locus">RC1_1765</name>
</gene>
<dbReference type="GO" id="GO:0005829">
    <property type="term" value="C:cytosol"/>
    <property type="evidence" value="ECO:0007669"/>
    <property type="project" value="TreeGrafter"/>
</dbReference>
<evidence type="ECO:0000256" key="3">
    <source>
        <dbReference type="ARBA" id="ARBA00022801"/>
    </source>
</evidence>
<dbReference type="GO" id="GO:0019807">
    <property type="term" value="F:aspartoacylase activity"/>
    <property type="evidence" value="ECO:0007669"/>
    <property type="project" value="UniProtKB-EC"/>
</dbReference>
<proteinExistence type="predicted"/>
<dbReference type="Gene3D" id="3.40.630.10">
    <property type="entry name" value="Zn peptidases"/>
    <property type="match status" value="1"/>
</dbReference>
<keyword evidence="4" id="KW-0862">Zinc</keyword>
<sequence>MVRVIDPIELVAPDIEPYRHGNTGIEHVGSITADEPGPHVLVNALMHGNELCGAVALDFLVRHGIRPRRGRLTLSFCNVAAYATFDPRSPAASRYVDEDMNRVWSPAVLDSPRDSAELRRARQLRPLFESADFLLDLHSMQNPTAPLMLCGRTSRGERLARAVGFPAWIVADGGHASGRRLIDHGRFADPDGDAIALLAECGQHWRRDTGPVAVETTLRFLLATGCIDAADAAPWLPGGERPDPCLVEVTDTVTVGSDAFTFSEPYLGMEIIPAAGTVIASDGGRPVRTPYDDCILIMPSRRLSRGQTAVRLGRLRP</sequence>
<dbReference type="RefSeq" id="WP_012566947.1">
    <property type="nucleotide sequence ID" value="NC_011420.2"/>
</dbReference>
<dbReference type="AlphaFoldDB" id="B6ITE4"/>
<dbReference type="Proteomes" id="UP000001591">
    <property type="component" value="Chromosome"/>
</dbReference>
<comment type="cofactor">
    <cofactor evidence="1">
        <name>Zn(2+)</name>
        <dbReference type="ChEBI" id="CHEBI:29105"/>
    </cofactor>
</comment>
<name>B6ITE4_RHOCS</name>
<dbReference type="PANTHER" id="PTHR15162">
    <property type="entry name" value="ASPARTOACYLASE"/>
    <property type="match status" value="1"/>
</dbReference>
<dbReference type="Pfam" id="PF24827">
    <property type="entry name" value="AstE_AspA_cat"/>
    <property type="match status" value="1"/>
</dbReference>
<evidence type="ECO:0000259" key="5">
    <source>
        <dbReference type="Pfam" id="PF24827"/>
    </source>
</evidence>
<evidence type="ECO:0000313" key="7">
    <source>
        <dbReference type="Proteomes" id="UP000001591"/>
    </source>
</evidence>
<dbReference type="EMBL" id="CP000613">
    <property type="protein sequence ID" value="ACI99162.1"/>
    <property type="molecule type" value="Genomic_DNA"/>
</dbReference>
<dbReference type="SUPFAM" id="SSF53187">
    <property type="entry name" value="Zn-dependent exopeptidases"/>
    <property type="match status" value="1"/>
</dbReference>
<evidence type="ECO:0000256" key="1">
    <source>
        <dbReference type="ARBA" id="ARBA00001947"/>
    </source>
</evidence>